<dbReference type="EMBL" id="CARXXK010000002">
    <property type="protein sequence ID" value="CAI6357489.1"/>
    <property type="molecule type" value="Genomic_DNA"/>
</dbReference>
<reference evidence="1 2" key="1">
    <citation type="submission" date="2023-01" db="EMBL/GenBank/DDBJ databases">
        <authorList>
            <person name="Whitehead M."/>
        </authorList>
    </citation>
    <scope>NUCLEOTIDE SEQUENCE [LARGE SCALE GENOMIC DNA]</scope>
</reference>
<dbReference type="Proteomes" id="UP001160148">
    <property type="component" value="Unassembled WGS sequence"/>
</dbReference>
<gene>
    <name evidence="1" type="ORF">MEUPH1_LOCUS13112</name>
</gene>
<organism evidence="1 2">
    <name type="scientific">Macrosiphum euphorbiae</name>
    <name type="common">potato aphid</name>
    <dbReference type="NCBI Taxonomy" id="13131"/>
    <lineage>
        <taxon>Eukaryota</taxon>
        <taxon>Metazoa</taxon>
        <taxon>Ecdysozoa</taxon>
        <taxon>Arthropoda</taxon>
        <taxon>Hexapoda</taxon>
        <taxon>Insecta</taxon>
        <taxon>Pterygota</taxon>
        <taxon>Neoptera</taxon>
        <taxon>Paraneoptera</taxon>
        <taxon>Hemiptera</taxon>
        <taxon>Sternorrhyncha</taxon>
        <taxon>Aphidomorpha</taxon>
        <taxon>Aphidoidea</taxon>
        <taxon>Aphididae</taxon>
        <taxon>Macrosiphini</taxon>
        <taxon>Macrosiphum</taxon>
    </lineage>
</organism>
<name>A0AAV0WPB4_9HEMI</name>
<evidence type="ECO:0000313" key="1">
    <source>
        <dbReference type="EMBL" id="CAI6357489.1"/>
    </source>
</evidence>
<evidence type="ECO:0000313" key="2">
    <source>
        <dbReference type="Proteomes" id="UP001160148"/>
    </source>
</evidence>
<proteinExistence type="predicted"/>
<sequence length="87" mass="9953">MMPDTKVRINLNSGVIPTLRSETIDFLPSKRDLRVKRRYNTETASLIPSNTPEKSMLVENYDGINFSDTSFDSDILEELINPNYKSV</sequence>
<accession>A0AAV0WPB4</accession>
<protein>
    <submittedName>
        <fullName evidence="1">Uncharacterized protein</fullName>
    </submittedName>
</protein>
<dbReference type="AlphaFoldDB" id="A0AAV0WPB4"/>
<keyword evidence="2" id="KW-1185">Reference proteome</keyword>
<comment type="caution">
    <text evidence="1">The sequence shown here is derived from an EMBL/GenBank/DDBJ whole genome shotgun (WGS) entry which is preliminary data.</text>
</comment>